<dbReference type="Gene3D" id="3.30.70.270">
    <property type="match status" value="1"/>
</dbReference>
<comment type="caution">
    <text evidence="7">The sequence shown here is derived from an EMBL/GenBank/DDBJ whole genome shotgun (WGS) entry which is preliminary data.</text>
</comment>
<dbReference type="InterPro" id="IPR001633">
    <property type="entry name" value="EAL_dom"/>
</dbReference>
<dbReference type="CDD" id="cd01948">
    <property type="entry name" value="EAL"/>
    <property type="match status" value="1"/>
</dbReference>
<organism evidence="7 8">
    <name type="scientific">Terasakiella brassicae</name>
    <dbReference type="NCBI Taxonomy" id="1634917"/>
    <lineage>
        <taxon>Bacteria</taxon>
        <taxon>Pseudomonadati</taxon>
        <taxon>Pseudomonadota</taxon>
        <taxon>Alphaproteobacteria</taxon>
        <taxon>Rhodospirillales</taxon>
        <taxon>Terasakiellaceae</taxon>
        <taxon>Terasakiella</taxon>
    </lineage>
</organism>
<evidence type="ECO:0000259" key="5">
    <source>
        <dbReference type="PROSITE" id="PS50883"/>
    </source>
</evidence>
<feature type="transmembrane region" description="Helical" evidence="2">
    <location>
        <begin position="20"/>
        <end position="42"/>
    </location>
</feature>
<evidence type="ECO:0000313" key="8">
    <source>
        <dbReference type="Proteomes" id="UP000632498"/>
    </source>
</evidence>
<evidence type="ECO:0000256" key="1">
    <source>
        <dbReference type="ARBA" id="ARBA00051114"/>
    </source>
</evidence>
<dbReference type="PANTHER" id="PTHR44757:SF2">
    <property type="entry name" value="BIOFILM ARCHITECTURE MAINTENANCE PROTEIN MBAA"/>
    <property type="match status" value="1"/>
</dbReference>
<dbReference type="SUPFAM" id="SSF141868">
    <property type="entry name" value="EAL domain-like"/>
    <property type="match status" value="1"/>
</dbReference>
<dbReference type="PANTHER" id="PTHR44757">
    <property type="entry name" value="DIGUANYLATE CYCLASE DGCP"/>
    <property type="match status" value="1"/>
</dbReference>
<feature type="domain" description="PAC" evidence="4">
    <location>
        <begin position="521"/>
        <end position="573"/>
    </location>
</feature>
<dbReference type="SMART" id="SM00086">
    <property type="entry name" value="PAC"/>
    <property type="match status" value="2"/>
</dbReference>
<evidence type="ECO:0000259" key="4">
    <source>
        <dbReference type="PROSITE" id="PS50113"/>
    </source>
</evidence>
<dbReference type="EMBL" id="BMHV01000009">
    <property type="protein sequence ID" value="GGF62553.1"/>
    <property type="molecule type" value="Genomic_DNA"/>
</dbReference>
<evidence type="ECO:0000259" key="6">
    <source>
        <dbReference type="PROSITE" id="PS50887"/>
    </source>
</evidence>
<dbReference type="AlphaFoldDB" id="A0A917FCM8"/>
<dbReference type="CDD" id="cd00130">
    <property type="entry name" value="PAS"/>
    <property type="match status" value="2"/>
</dbReference>
<keyword evidence="2" id="KW-0812">Transmembrane</keyword>
<dbReference type="Pfam" id="PF00563">
    <property type="entry name" value="EAL"/>
    <property type="match status" value="1"/>
</dbReference>
<dbReference type="PROSITE" id="PS50113">
    <property type="entry name" value="PAC"/>
    <property type="match status" value="2"/>
</dbReference>
<dbReference type="PROSITE" id="PS50887">
    <property type="entry name" value="GGDEF"/>
    <property type="match status" value="1"/>
</dbReference>
<comment type="catalytic activity">
    <reaction evidence="1">
        <text>3',3'-c-di-GMP + H2O = 5'-phosphoguanylyl(3'-&gt;5')guanosine + H(+)</text>
        <dbReference type="Rhea" id="RHEA:24902"/>
        <dbReference type="ChEBI" id="CHEBI:15377"/>
        <dbReference type="ChEBI" id="CHEBI:15378"/>
        <dbReference type="ChEBI" id="CHEBI:58754"/>
        <dbReference type="ChEBI" id="CHEBI:58805"/>
        <dbReference type="EC" id="3.1.4.52"/>
    </reaction>
    <physiologicalReaction direction="left-to-right" evidence="1">
        <dbReference type="Rhea" id="RHEA:24903"/>
    </physiologicalReaction>
</comment>
<dbReference type="Gene3D" id="3.20.20.450">
    <property type="entry name" value="EAL domain"/>
    <property type="match status" value="1"/>
</dbReference>
<sequence length="1007" mass="113762">MTPFSSEQNTGKLYQRTKSTHILLGGLFLCLTLWITGSVFTWHSYQSVLARAENNIASLGTRLAHHTSTSIKTVDLAIMRTVGHFSKNWDTLKSAPPQAHDFLTTAFSGMPQLRDIIILSADGKTLLNHRYDYTYAGSDPNDTFRVQMLLNPDRRLLIDRLNSMKTIGLSRPVYDSVGTLQGYVVAKIRTSYLKEIYQVGMDNNEHDIALYNKTSRLLSIPEVMAFHHDISDLFSRTEKQSLQTERNLITGQQNINTRTKVPDYDLILTVDIDVQNIIKAWKQQTIAYTIIGVIFSALILIYAFLVQRAFSTVQLENLRRQKTENSLKKLSQAIEQSPTSVVITDAKARIEYVNPKFTAVSGYALSEVIGKNPKILSAATDIKTDYAAMWDTLKQGKDWRGEFCNQRKDGRIYWESAAISSIKNEQGDITHFLAVKEDITERKKAEDQLQLAAAVFEAASEAIMVCNANNVIEIVNSAFSEITGYSVEEATGQTPSLLKSGRHQAEFYRSMIEKLNKIGRWEGEIWNRRKNGEVYPQWLSIKTIRDETGKIQRYISLFSDITLRKRNEERILYQANYDALTGLPNRSLFLDRLQRAIIQAERSDTQIALLFIDLDRFKNVNDTLGHACGDLLLQEAAARLSALVRRSDTVARLGGDEFTVILSDLSDFTQIEHLVEKLLKSLSAPYDLEQHVAFVSASIGITIFPNDGANVEDLLKNADTAMYQAKENGRNLSQFFTTQMNDEANERRALETALHQALEREEFVLHYQPIVDARTSELVSCETLLRWHQPEHGNVYPDKFIPLAEDTGLILPIGAWVLEKACFEAVNWAKKIKNPPNISVNMSSRQFQRTDVVALVRDTLQKTGLDPQRLTLEITESLLIVDDKKIVQQLHDVRKLGVGLSIDDFGTGYSSLSYLRRFPITTLKIDRAFILDLTTDEEAAAVVSAILSMANSLHMKVVAEGVEELEQLNALREGGCDYIQGYYYSPPVPIEAFRLMVQKEGPLEPDE</sequence>
<dbReference type="PROSITE" id="PS50112">
    <property type="entry name" value="PAS"/>
    <property type="match status" value="2"/>
</dbReference>
<evidence type="ECO:0000256" key="2">
    <source>
        <dbReference type="SAM" id="Phobius"/>
    </source>
</evidence>
<feature type="domain" description="EAL" evidence="5">
    <location>
        <begin position="747"/>
        <end position="1001"/>
    </location>
</feature>
<feature type="domain" description="PAS" evidence="3">
    <location>
        <begin position="326"/>
        <end position="372"/>
    </location>
</feature>
<reference evidence="7" key="2">
    <citation type="submission" date="2020-09" db="EMBL/GenBank/DDBJ databases">
        <authorList>
            <person name="Sun Q."/>
            <person name="Zhou Y."/>
        </authorList>
    </citation>
    <scope>NUCLEOTIDE SEQUENCE</scope>
    <source>
        <strain evidence="7">CGMCC 1.15254</strain>
    </source>
</reference>
<dbReference type="Pfam" id="PF00990">
    <property type="entry name" value="GGDEF"/>
    <property type="match status" value="1"/>
</dbReference>
<dbReference type="GO" id="GO:0071732">
    <property type="term" value="P:cellular response to nitric oxide"/>
    <property type="evidence" value="ECO:0007669"/>
    <property type="project" value="UniProtKB-ARBA"/>
</dbReference>
<dbReference type="SMART" id="SM00091">
    <property type="entry name" value="PAS"/>
    <property type="match status" value="2"/>
</dbReference>
<dbReference type="SMART" id="SM00267">
    <property type="entry name" value="GGDEF"/>
    <property type="match status" value="1"/>
</dbReference>
<dbReference type="InterPro" id="IPR000014">
    <property type="entry name" value="PAS"/>
</dbReference>
<feature type="transmembrane region" description="Helical" evidence="2">
    <location>
        <begin position="285"/>
        <end position="305"/>
    </location>
</feature>
<dbReference type="InterPro" id="IPR035965">
    <property type="entry name" value="PAS-like_dom_sf"/>
</dbReference>
<dbReference type="InterPro" id="IPR043128">
    <property type="entry name" value="Rev_trsase/Diguanyl_cyclase"/>
</dbReference>
<dbReference type="InterPro" id="IPR001610">
    <property type="entry name" value="PAC"/>
</dbReference>
<keyword evidence="8" id="KW-1185">Reference proteome</keyword>
<evidence type="ECO:0008006" key="9">
    <source>
        <dbReference type="Google" id="ProtNLM"/>
    </source>
</evidence>
<dbReference type="PROSITE" id="PS50883">
    <property type="entry name" value="EAL"/>
    <property type="match status" value="1"/>
</dbReference>
<dbReference type="RefSeq" id="WP_188663566.1">
    <property type="nucleotide sequence ID" value="NZ_BMHV01000009.1"/>
</dbReference>
<dbReference type="Pfam" id="PF13426">
    <property type="entry name" value="PAS_9"/>
    <property type="match status" value="2"/>
</dbReference>
<feature type="domain" description="PAC" evidence="4">
    <location>
        <begin position="399"/>
        <end position="451"/>
    </location>
</feature>
<dbReference type="SMART" id="SM00052">
    <property type="entry name" value="EAL"/>
    <property type="match status" value="1"/>
</dbReference>
<dbReference type="NCBIfam" id="TIGR00229">
    <property type="entry name" value="sensory_box"/>
    <property type="match status" value="2"/>
</dbReference>
<evidence type="ECO:0000259" key="3">
    <source>
        <dbReference type="PROSITE" id="PS50112"/>
    </source>
</evidence>
<dbReference type="NCBIfam" id="TIGR00254">
    <property type="entry name" value="GGDEF"/>
    <property type="match status" value="1"/>
</dbReference>
<dbReference type="FunFam" id="3.20.20.450:FF:000001">
    <property type="entry name" value="Cyclic di-GMP phosphodiesterase yahA"/>
    <property type="match status" value="1"/>
</dbReference>
<dbReference type="CDD" id="cd01949">
    <property type="entry name" value="GGDEF"/>
    <property type="match status" value="1"/>
</dbReference>
<dbReference type="SUPFAM" id="SSF55073">
    <property type="entry name" value="Nucleotide cyclase"/>
    <property type="match status" value="1"/>
</dbReference>
<gene>
    <name evidence="7" type="ORF">GCM10011332_15510</name>
</gene>
<keyword evidence="2" id="KW-1133">Transmembrane helix</keyword>
<dbReference type="FunFam" id="3.30.70.270:FF:000001">
    <property type="entry name" value="Diguanylate cyclase domain protein"/>
    <property type="match status" value="1"/>
</dbReference>
<dbReference type="InterPro" id="IPR035919">
    <property type="entry name" value="EAL_sf"/>
</dbReference>
<protein>
    <recommendedName>
        <fullName evidence="9">Diguanylate cyclase</fullName>
    </recommendedName>
</protein>
<dbReference type="InterPro" id="IPR029787">
    <property type="entry name" value="Nucleotide_cyclase"/>
</dbReference>
<dbReference type="SUPFAM" id="SSF55785">
    <property type="entry name" value="PYP-like sensor domain (PAS domain)"/>
    <property type="match status" value="2"/>
</dbReference>
<keyword evidence="2" id="KW-0472">Membrane</keyword>
<dbReference type="InterPro" id="IPR000160">
    <property type="entry name" value="GGDEF_dom"/>
</dbReference>
<dbReference type="InterPro" id="IPR000700">
    <property type="entry name" value="PAS-assoc_C"/>
</dbReference>
<accession>A0A917FCM8</accession>
<dbReference type="InterPro" id="IPR052155">
    <property type="entry name" value="Biofilm_reg_signaling"/>
</dbReference>
<dbReference type="Gene3D" id="3.30.450.20">
    <property type="entry name" value="PAS domain"/>
    <property type="match status" value="3"/>
</dbReference>
<proteinExistence type="predicted"/>
<name>A0A917FCM8_9PROT</name>
<evidence type="ECO:0000313" key="7">
    <source>
        <dbReference type="EMBL" id="GGF62553.1"/>
    </source>
</evidence>
<dbReference type="GO" id="GO:0071111">
    <property type="term" value="F:cyclic-guanylate-specific phosphodiesterase activity"/>
    <property type="evidence" value="ECO:0007669"/>
    <property type="project" value="UniProtKB-EC"/>
</dbReference>
<feature type="domain" description="PAS" evidence="3">
    <location>
        <begin position="448"/>
        <end position="494"/>
    </location>
</feature>
<dbReference type="Proteomes" id="UP000632498">
    <property type="component" value="Unassembled WGS sequence"/>
</dbReference>
<reference evidence="7" key="1">
    <citation type="journal article" date="2014" name="Int. J. Syst. Evol. Microbiol.">
        <title>Complete genome sequence of Corynebacterium casei LMG S-19264T (=DSM 44701T), isolated from a smear-ripened cheese.</title>
        <authorList>
            <consortium name="US DOE Joint Genome Institute (JGI-PGF)"/>
            <person name="Walter F."/>
            <person name="Albersmeier A."/>
            <person name="Kalinowski J."/>
            <person name="Ruckert C."/>
        </authorList>
    </citation>
    <scope>NUCLEOTIDE SEQUENCE</scope>
    <source>
        <strain evidence="7">CGMCC 1.15254</strain>
    </source>
</reference>
<dbReference type="CDD" id="cd18773">
    <property type="entry name" value="PDC1_HK_sensor"/>
    <property type="match status" value="1"/>
</dbReference>
<feature type="domain" description="GGDEF" evidence="6">
    <location>
        <begin position="605"/>
        <end position="738"/>
    </location>
</feature>